<comment type="function">
    <text evidence="2">Required for maturation of urease via the functional incorporation of the urease nickel metallocenter.</text>
</comment>
<comment type="caution">
    <text evidence="4">The sequence shown here is derived from an EMBL/GenBank/DDBJ whole genome shotgun (WGS) entry which is preliminary data.</text>
</comment>
<comment type="subunit">
    <text evidence="2">UreD, UreF and UreG form a complex that acts as a GTP-hydrolysis-dependent molecular chaperone, activating the urease apoprotein by helping to assemble the nickel containing metallocenter of UreC. The UreE protein probably delivers the nickel.</text>
</comment>
<comment type="similarity">
    <text evidence="2">Belongs to the UreD family.</text>
</comment>
<dbReference type="EMBL" id="SZNQ01000001">
    <property type="protein sequence ID" value="TKS98985.1"/>
    <property type="molecule type" value="Genomic_DNA"/>
</dbReference>
<reference evidence="4 5" key="1">
    <citation type="submission" date="2019-04" db="EMBL/GenBank/DDBJ databases">
        <title>Streptomyces lasaliensis sp. nov., an Actinomycete isolated from soil which produces the polyether antibiotic lasalocid.</title>
        <authorList>
            <person name="Erwin G."/>
            <person name="Haber C."/>
        </authorList>
    </citation>
    <scope>NUCLEOTIDE SEQUENCE [LARGE SCALE GENOMIC DNA]</scope>
    <source>
        <strain evidence="4 5">X-537</strain>
    </source>
</reference>
<dbReference type="OrthoDB" id="8677206at2"/>
<name>A0A4U5WF29_STRLS</name>
<proteinExistence type="inferred from homology"/>
<keyword evidence="1 2" id="KW-0143">Chaperone</keyword>
<keyword evidence="2" id="KW-0996">Nickel insertion</keyword>
<accession>A0A4U5WF29</accession>
<evidence type="ECO:0000313" key="4">
    <source>
        <dbReference type="EMBL" id="TKS98985.1"/>
    </source>
</evidence>
<evidence type="ECO:0000313" key="5">
    <source>
        <dbReference type="Proteomes" id="UP000305929"/>
    </source>
</evidence>
<keyword evidence="2" id="KW-0963">Cytoplasm</keyword>
<dbReference type="AlphaFoldDB" id="A0A4U5WF29"/>
<dbReference type="GO" id="GO:0016151">
    <property type="term" value="F:nickel cation binding"/>
    <property type="evidence" value="ECO:0007669"/>
    <property type="project" value="UniProtKB-UniRule"/>
</dbReference>
<dbReference type="InterPro" id="IPR002669">
    <property type="entry name" value="UreD"/>
</dbReference>
<feature type="compositionally biased region" description="Low complexity" evidence="3">
    <location>
        <begin position="15"/>
        <end position="24"/>
    </location>
</feature>
<evidence type="ECO:0000256" key="3">
    <source>
        <dbReference type="SAM" id="MobiDB-lite"/>
    </source>
</evidence>
<feature type="region of interest" description="Disordered" evidence="3">
    <location>
        <begin position="1"/>
        <end position="31"/>
    </location>
</feature>
<dbReference type="Proteomes" id="UP000305929">
    <property type="component" value="Unassembled WGS sequence"/>
</dbReference>
<evidence type="ECO:0000256" key="1">
    <source>
        <dbReference type="ARBA" id="ARBA00023186"/>
    </source>
</evidence>
<dbReference type="Pfam" id="PF01774">
    <property type="entry name" value="UreD"/>
    <property type="match status" value="1"/>
</dbReference>
<gene>
    <name evidence="2" type="primary">ureD</name>
    <name evidence="4" type="ORF">E4U91_01805</name>
</gene>
<keyword evidence="5" id="KW-1185">Reference proteome</keyword>
<sequence length="328" mass="34016">MARRGNRVSPSPQLAAPARPAGGREPAGHPHGVRATALIRAAYNGRVTTLPQLRSDGPFHLRRMRTDGPSATVGIIGAMSAPLGGDRLTLDITAEDRAELEVTTAAATLALRGPTTEAATYDVRLTAGEHASLRWRPQPLISAAGSNLHQTYTVELAATSRLVLRDEQLLGRADEEPGHLVTRIVVRFAGRPLLDQQTAYGAPEPGWDGPAVLDGHRATGQLLVVDPRLDALREPVLLGNGATDGCAVLAPLAGGPALLATAVAPTTSAVRELLDEAHALALAGWHGRAAAPGGRRPTASPYNNLGVLAPGGAVPGVAPRAHPGTVRR</sequence>
<protein>
    <recommendedName>
        <fullName evidence="2">Urease accessory protein UreD</fullName>
    </recommendedName>
</protein>
<organism evidence="4 5">
    <name type="scientific">Streptomyces lasalocidi</name>
    <name type="common">Streptomyces lasaliensis</name>
    <dbReference type="NCBI Taxonomy" id="324833"/>
    <lineage>
        <taxon>Bacteria</taxon>
        <taxon>Bacillati</taxon>
        <taxon>Actinomycetota</taxon>
        <taxon>Actinomycetes</taxon>
        <taxon>Kitasatosporales</taxon>
        <taxon>Streptomycetaceae</taxon>
        <taxon>Streptomyces</taxon>
    </lineage>
</organism>
<evidence type="ECO:0000256" key="2">
    <source>
        <dbReference type="HAMAP-Rule" id="MF_01384"/>
    </source>
</evidence>
<dbReference type="GO" id="GO:0005737">
    <property type="term" value="C:cytoplasm"/>
    <property type="evidence" value="ECO:0007669"/>
    <property type="project" value="UniProtKB-SubCell"/>
</dbReference>
<comment type="subcellular location">
    <subcellularLocation>
        <location evidence="2">Cytoplasm</location>
    </subcellularLocation>
</comment>
<dbReference type="HAMAP" id="MF_01384">
    <property type="entry name" value="UreD"/>
    <property type="match status" value="1"/>
</dbReference>